<evidence type="ECO:0000256" key="6">
    <source>
        <dbReference type="ARBA" id="ARBA00022822"/>
    </source>
</evidence>
<dbReference type="InterPro" id="IPR044643">
    <property type="entry name" value="TrpF_fam"/>
</dbReference>
<gene>
    <name evidence="9" type="primary">trpF</name>
    <name evidence="11" type="ORF">IC229_09380</name>
</gene>
<sequence>MESQFRTRVKICCISSLDEAKLALRYGADALGLVGRMPSGPGVVADEIAAQVVRATPPPLATFMLTSEDNVADIVAHQQRVGANTIQLVDAVPTDTYAQLRDQLPAVKLVQVIHVLDERNVDEALKAVADGVDALLLDSGNPNLAVKLLGGTGRVHNWQVSRQIVEQSSVPVFLAGGLNPENVRQAIDVVQPFGLDICSGVRTDGQLDKRKLEAFMKVVLG</sequence>
<dbReference type="InterPro" id="IPR013785">
    <property type="entry name" value="Aldolase_TIM"/>
</dbReference>
<dbReference type="AlphaFoldDB" id="A0A926XUQ2"/>
<keyword evidence="7 9" id="KW-0057">Aromatic amino acid biosynthesis</keyword>
<dbReference type="InterPro" id="IPR001240">
    <property type="entry name" value="PRAI_dom"/>
</dbReference>
<dbReference type="PANTHER" id="PTHR42894:SF1">
    <property type="entry name" value="N-(5'-PHOSPHORIBOSYL)ANTHRANILATE ISOMERASE"/>
    <property type="match status" value="1"/>
</dbReference>
<comment type="similarity">
    <text evidence="9">Belongs to the TrpF family.</text>
</comment>
<evidence type="ECO:0000256" key="9">
    <source>
        <dbReference type="HAMAP-Rule" id="MF_00135"/>
    </source>
</evidence>
<dbReference type="RefSeq" id="WP_190886710.1">
    <property type="nucleotide sequence ID" value="NZ_JACWZY010000006.1"/>
</dbReference>
<dbReference type="EC" id="5.3.1.24" evidence="3 9"/>
<dbReference type="GO" id="GO:0000162">
    <property type="term" value="P:L-tryptophan biosynthetic process"/>
    <property type="evidence" value="ECO:0007669"/>
    <property type="project" value="UniProtKB-UniRule"/>
</dbReference>
<evidence type="ECO:0000256" key="3">
    <source>
        <dbReference type="ARBA" id="ARBA00012572"/>
    </source>
</evidence>
<comment type="catalytic activity">
    <reaction evidence="1 9">
        <text>N-(5-phospho-beta-D-ribosyl)anthranilate = 1-(2-carboxyphenylamino)-1-deoxy-D-ribulose 5-phosphate</text>
        <dbReference type="Rhea" id="RHEA:21540"/>
        <dbReference type="ChEBI" id="CHEBI:18277"/>
        <dbReference type="ChEBI" id="CHEBI:58613"/>
        <dbReference type="EC" id="5.3.1.24"/>
    </reaction>
</comment>
<organism evidence="11 12">
    <name type="scientific">Spirosoma profusum</name>
    <dbReference type="NCBI Taxonomy" id="2771354"/>
    <lineage>
        <taxon>Bacteria</taxon>
        <taxon>Pseudomonadati</taxon>
        <taxon>Bacteroidota</taxon>
        <taxon>Cytophagia</taxon>
        <taxon>Cytophagales</taxon>
        <taxon>Cytophagaceae</taxon>
        <taxon>Spirosoma</taxon>
    </lineage>
</organism>
<keyword evidence="12" id="KW-1185">Reference proteome</keyword>
<evidence type="ECO:0000256" key="4">
    <source>
        <dbReference type="ARBA" id="ARBA00022272"/>
    </source>
</evidence>
<dbReference type="GO" id="GO:0004640">
    <property type="term" value="F:phosphoribosylanthranilate isomerase activity"/>
    <property type="evidence" value="ECO:0007669"/>
    <property type="project" value="UniProtKB-UniRule"/>
</dbReference>
<comment type="pathway">
    <text evidence="2 9">Amino-acid biosynthesis; L-tryptophan biosynthesis; L-tryptophan from chorismate: step 3/5.</text>
</comment>
<dbReference type="Proteomes" id="UP000598820">
    <property type="component" value="Unassembled WGS sequence"/>
</dbReference>
<dbReference type="Pfam" id="PF00697">
    <property type="entry name" value="PRAI"/>
    <property type="match status" value="1"/>
</dbReference>
<evidence type="ECO:0000313" key="11">
    <source>
        <dbReference type="EMBL" id="MBD2700849.1"/>
    </source>
</evidence>
<evidence type="ECO:0000313" key="12">
    <source>
        <dbReference type="Proteomes" id="UP000598820"/>
    </source>
</evidence>
<keyword evidence="8 9" id="KW-0413">Isomerase</keyword>
<evidence type="ECO:0000256" key="2">
    <source>
        <dbReference type="ARBA" id="ARBA00004664"/>
    </source>
</evidence>
<protein>
    <recommendedName>
        <fullName evidence="4 9">N-(5'-phosphoribosyl)anthranilate isomerase</fullName>
        <shortName evidence="9">PRAI</shortName>
        <ecNumber evidence="3 9">5.3.1.24</ecNumber>
    </recommendedName>
</protein>
<dbReference type="CDD" id="cd00405">
    <property type="entry name" value="PRAI"/>
    <property type="match status" value="1"/>
</dbReference>
<evidence type="ECO:0000256" key="5">
    <source>
        <dbReference type="ARBA" id="ARBA00022605"/>
    </source>
</evidence>
<proteinExistence type="inferred from homology"/>
<keyword evidence="6 9" id="KW-0822">Tryptophan biosynthesis</keyword>
<name>A0A926XUQ2_9BACT</name>
<evidence type="ECO:0000256" key="1">
    <source>
        <dbReference type="ARBA" id="ARBA00001164"/>
    </source>
</evidence>
<dbReference type="EMBL" id="JACWZY010000006">
    <property type="protein sequence ID" value="MBD2700849.1"/>
    <property type="molecule type" value="Genomic_DNA"/>
</dbReference>
<comment type="caution">
    <text evidence="11">The sequence shown here is derived from an EMBL/GenBank/DDBJ whole genome shotgun (WGS) entry which is preliminary data.</text>
</comment>
<feature type="domain" description="N-(5'phosphoribosyl) anthranilate isomerase (PRAI)" evidence="10">
    <location>
        <begin position="9"/>
        <end position="217"/>
    </location>
</feature>
<keyword evidence="5 9" id="KW-0028">Amino-acid biosynthesis</keyword>
<evidence type="ECO:0000259" key="10">
    <source>
        <dbReference type="Pfam" id="PF00697"/>
    </source>
</evidence>
<evidence type="ECO:0000256" key="7">
    <source>
        <dbReference type="ARBA" id="ARBA00023141"/>
    </source>
</evidence>
<dbReference type="SUPFAM" id="SSF51366">
    <property type="entry name" value="Ribulose-phoshate binding barrel"/>
    <property type="match status" value="1"/>
</dbReference>
<dbReference type="Gene3D" id="3.20.20.70">
    <property type="entry name" value="Aldolase class I"/>
    <property type="match status" value="1"/>
</dbReference>
<accession>A0A926XUQ2</accession>
<dbReference type="PANTHER" id="PTHR42894">
    <property type="entry name" value="N-(5'-PHOSPHORIBOSYL)ANTHRANILATE ISOMERASE"/>
    <property type="match status" value="1"/>
</dbReference>
<evidence type="ECO:0000256" key="8">
    <source>
        <dbReference type="ARBA" id="ARBA00023235"/>
    </source>
</evidence>
<dbReference type="HAMAP" id="MF_00135">
    <property type="entry name" value="PRAI"/>
    <property type="match status" value="1"/>
</dbReference>
<dbReference type="InterPro" id="IPR011060">
    <property type="entry name" value="RibuloseP-bd_barrel"/>
</dbReference>
<reference evidence="11" key="1">
    <citation type="submission" date="2020-09" db="EMBL/GenBank/DDBJ databases">
        <authorList>
            <person name="Kim M.K."/>
        </authorList>
    </citation>
    <scope>NUCLEOTIDE SEQUENCE</scope>
    <source>
        <strain evidence="11">BT702</strain>
    </source>
</reference>